<dbReference type="GO" id="GO:0003677">
    <property type="term" value="F:DNA binding"/>
    <property type="evidence" value="ECO:0007669"/>
    <property type="project" value="InterPro"/>
</dbReference>
<dbReference type="eggNOG" id="COG0457">
    <property type="taxonomic scope" value="Bacteria"/>
</dbReference>
<reference evidence="1 2" key="1">
    <citation type="journal article" date="2010" name="J. Bacteriol.">
        <title>Genome sequences of Pelagibaca bermudensis HTCC2601T and Maritimibacter alkaliphilus HTCC2654T, the type strains of two marine Roseobacter genera.</title>
        <authorList>
            <person name="Thrash J.C."/>
            <person name="Cho J.C."/>
            <person name="Ferriera S."/>
            <person name="Johnson J."/>
            <person name="Vergin K.L."/>
            <person name="Giovannoni S.J."/>
        </authorList>
    </citation>
    <scope>NUCLEOTIDE SEQUENCE [LARGE SCALE GENOMIC DNA]</scope>
    <source>
        <strain evidence="2">DSM 26914 / JCM 13377 / KCTC 12554 / HTCC2601</strain>
    </source>
</reference>
<dbReference type="SUPFAM" id="SSF48452">
    <property type="entry name" value="TPR-like"/>
    <property type="match status" value="1"/>
</dbReference>
<sequence length="531" mass="57929">MTAPPLILDLAGPVRLQSSKGEDLTPKLTRSRAVLALLGASEGHVRSRTWIQDKLWSDKPGPEAAAALRYVLWDIRKALGKHRSGIASRNGNIALDRATFEVRCQTSGGACGRAFAEGLDVDDPEFEAWLRDQRAMGAARLEAPPSRGEGARRDLRSMVWLCPDGGDDDALQGLAHSLAVKIAARLKRSAGAIVRIDGNDIRRETESGIGLRCNLRLSRLRGRILAQVSLTNLRSGMLAWTNDRDLPKALSAQDPLNPFANLMAERIAHELASAGPDATEDEWAASAYSRALLMPRSFRGSELQQAVETLGTVELEEAAALSAARRALYLGWMVIERRVDCPQTALETARSLSRRAIELDPTLSEAFAIRAELADFDRNPELAYDLARHAVQLDPFDPIAVAALAKAEARVGNAEAAYKRALYAQQLALGFSNPAWWASLCCTTALQRGDAELALRHAETACDLAPGFLPPLRFLAALRFMKDDLDGCRGVLLTLSELEHGFTPEHFTDPDYPVRSVAPGVLRDLRQAKLV</sequence>
<dbReference type="InterPro" id="IPR036388">
    <property type="entry name" value="WH-like_DNA-bd_sf"/>
</dbReference>
<proteinExistence type="predicted"/>
<dbReference type="STRING" id="314265.R2601_20671"/>
<evidence type="ECO:0000313" key="2">
    <source>
        <dbReference type="Proteomes" id="UP000006230"/>
    </source>
</evidence>
<dbReference type="GO" id="GO:0006355">
    <property type="term" value="P:regulation of DNA-templated transcription"/>
    <property type="evidence" value="ECO:0007669"/>
    <property type="project" value="InterPro"/>
</dbReference>
<dbReference type="Gene3D" id="1.25.40.10">
    <property type="entry name" value="Tetratricopeptide repeat domain"/>
    <property type="match status" value="1"/>
</dbReference>
<dbReference type="OrthoDB" id="9807521at2"/>
<dbReference type="Proteomes" id="UP000006230">
    <property type="component" value="Unassembled WGS sequence"/>
</dbReference>
<comment type="caution">
    <text evidence="1">The sequence shown here is derived from an EMBL/GenBank/DDBJ whole genome shotgun (WGS) entry which is preliminary data.</text>
</comment>
<accession>Q0FNP5</accession>
<dbReference type="HOGENOM" id="CLU_465295_0_0_5"/>
<gene>
    <name evidence="1" type="ORF">R2601_20671</name>
</gene>
<dbReference type="InterPro" id="IPR016032">
    <property type="entry name" value="Sig_transdc_resp-reg_C-effctor"/>
</dbReference>
<dbReference type="Gene3D" id="1.10.10.10">
    <property type="entry name" value="Winged helix-like DNA-binding domain superfamily/Winged helix DNA-binding domain"/>
    <property type="match status" value="1"/>
</dbReference>
<dbReference type="AlphaFoldDB" id="Q0FNP5"/>
<organism evidence="1 2">
    <name type="scientific">Salipiger bermudensis (strain DSM 26914 / JCM 13377 / KCTC 12554 / HTCC2601)</name>
    <name type="common">Pelagibaca bermudensis</name>
    <dbReference type="NCBI Taxonomy" id="314265"/>
    <lineage>
        <taxon>Bacteria</taxon>
        <taxon>Pseudomonadati</taxon>
        <taxon>Pseudomonadota</taxon>
        <taxon>Alphaproteobacteria</taxon>
        <taxon>Rhodobacterales</taxon>
        <taxon>Roseobacteraceae</taxon>
        <taxon>Salipiger</taxon>
    </lineage>
</organism>
<keyword evidence="2" id="KW-1185">Reference proteome</keyword>
<evidence type="ECO:0000313" key="1">
    <source>
        <dbReference type="EMBL" id="EAU45860.1"/>
    </source>
</evidence>
<dbReference type="EMBL" id="AATQ01000021">
    <property type="protein sequence ID" value="EAU45860.1"/>
    <property type="molecule type" value="Genomic_DNA"/>
</dbReference>
<dbReference type="SUPFAM" id="SSF46894">
    <property type="entry name" value="C-terminal effector domain of the bipartite response regulators"/>
    <property type="match status" value="1"/>
</dbReference>
<dbReference type="InterPro" id="IPR011990">
    <property type="entry name" value="TPR-like_helical_dom_sf"/>
</dbReference>
<protein>
    <recommendedName>
        <fullName evidence="3">SARP family transcriptional regulator</fullName>
    </recommendedName>
</protein>
<dbReference type="RefSeq" id="WP_007799004.1">
    <property type="nucleotide sequence ID" value="NZ_DS022276.1"/>
</dbReference>
<evidence type="ECO:0008006" key="3">
    <source>
        <dbReference type="Google" id="ProtNLM"/>
    </source>
</evidence>
<name>Q0FNP5_SALBH</name>
<dbReference type="eggNOG" id="COG3629">
    <property type="taxonomic scope" value="Bacteria"/>
</dbReference>